<reference evidence="2 3" key="1">
    <citation type="submission" date="2022-12" db="EMBL/GenBank/DDBJ databases">
        <title>Chromosome-level genome of Tegillarca granosa.</title>
        <authorList>
            <person name="Kim J."/>
        </authorList>
    </citation>
    <scope>NUCLEOTIDE SEQUENCE [LARGE SCALE GENOMIC DNA]</scope>
    <source>
        <strain evidence="2">Teg-2019</strain>
        <tissue evidence="2">Adductor muscle</tissue>
    </source>
</reference>
<dbReference type="InterPro" id="IPR026913">
    <property type="entry name" value="METTL24"/>
</dbReference>
<dbReference type="InterPro" id="IPR025714">
    <property type="entry name" value="Methyltranfer_dom"/>
</dbReference>
<dbReference type="PANTHER" id="PTHR32026:SF10">
    <property type="entry name" value="METHYLTRANSFERASE-LIKE PROTEIN 24-RELATED"/>
    <property type="match status" value="1"/>
</dbReference>
<accession>A0ABQ9E5A1</accession>
<name>A0ABQ9E5A1_TEGGR</name>
<sequence>MNFQIRKYLNSLQIECKEVLRLGNVGDGGWNICNDDEYRPRKNCTVISIGINNDFSFDDAIANEYGCMVYSFDPSMDKKDYRRSDHVQFYAIGLSANDSPLGNWKMNRLQTIKRKLGLSKIDVLKMDIEENEQTTITDMFANNTMDGVLQFVFEIHVDSNAVTKSKNAKTDLSPRRNKYLQSLANLRIIYNAGYRIFSAHQNPYSLFRYKKTRTRFTCHEISTIKIKLD</sequence>
<evidence type="ECO:0000313" key="3">
    <source>
        <dbReference type="Proteomes" id="UP001217089"/>
    </source>
</evidence>
<gene>
    <name evidence="2" type="ORF">KUTeg_023671</name>
</gene>
<evidence type="ECO:0000259" key="1">
    <source>
        <dbReference type="Pfam" id="PF13383"/>
    </source>
</evidence>
<protein>
    <recommendedName>
        <fullName evidence="1">Methyltransferase domain-containing protein</fullName>
    </recommendedName>
</protein>
<dbReference type="Proteomes" id="UP001217089">
    <property type="component" value="Unassembled WGS sequence"/>
</dbReference>
<dbReference type="EMBL" id="JARBDR010000921">
    <property type="protein sequence ID" value="KAJ8299611.1"/>
    <property type="molecule type" value="Genomic_DNA"/>
</dbReference>
<dbReference type="PANTHER" id="PTHR32026">
    <property type="entry name" value="METHYLTRANSFERASE-LIKE PROTEIN 24"/>
    <property type="match status" value="1"/>
</dbReference>
<organism evidence="2 3">
    <name type="scientific">Tegillarca granosa</name>
    <name type="common">Malaysian cockle</name>
    <name type="synonym">Anadara granosa</name>
    <dbReference type="NCBI Taxonomy" id="220873"/>
    <lineage>
        <taxon>Eukaryota</taxon>
        <taxon>Metazoa</taxon>
        <taxon>Spiralia</taxon>
        <taxon>Lophotrochozoa</taxon>
        <taxon>Mollusca</taxon>
        <taxon>Bivalvia</taxon>
        <taxon>Autobranchia</taxon>
        <taxon>Pteriomorphia</taxon>
        <taxon>Arcoida</taxon>
        <taxon>Arcoidea</taxon>
        <taxon>Arcidae</taxon>
        <taxon>Tegillarca</taxon>
    </lineage>
</organism>
<dbReference type="Pfam" id="PF13383">
    <property type="entry name" value="Methyltransf_22"/>
    <property type="match status" value="1"/>
</dbReference>
<comment type="caution">
    <text evidence="2">The sequence shown here is derived from an EMBL/GenBank/DDBJ whole genome shotgun (WGS) entry which is preliminary data.</text>
</comment>
<keyword evidence="3" id="KW-1185">Reference proteome</keyword>
<proteinExistence type="predicted"/>
<evidence type="ECO:0000313" key="2">
    <source>
        <dbReference type="EMBL" id="KAJ8299611.1"/>
    </source>
</evidence>
<feature type="domain" description="Methyltransferase" evidence="1">
    <location>
        <begin position="8"/>
        <end position="168"/>
    </location>
</feature>